<dbReference type="PANTHER" id="PTHR30487:SF0">
    <property type="entry name" value="PREPILIN LEADER PEPTIDASE_N-METHYLTRANSFERASE-RELATED"/>
    <property type="match status" value="1"/>
</dbReference>
<feature type="transmembrane region" description="Helical" evidence="10">
    <location>
        <begin position="6"/>
        <end position="24"/>
    </location>
</feature>
<dbReference type="Pfam" id="PF06750">
    <property type="entry name" value="A24_N_bact"/>
    <property type="match status" value="1"/>
</dbReference>
<comment type="caution">
    <text evidence="13">The sequence shown here is derived from an EMBL/GenBank/DDBJ whole genome shotgun (WGS) entry which is preliminary data.</text>
</comment>
<keyword evidence="9" id="KW-0645">Protease</keyword>
<dbReference type="InterPro" id="IPR050882">
    <property type="entry name" value="Prepilin_peptidase/N-MTase"/>
</dbReference>
<evidence type="ECO:0000313" key="13">
    <source>
        <dbReference type="EMBL" id="RZS89416.1"/>
    </source>
</evidence>
<evidence type="ECO:0000256" key="3">
    <source>
        <dbReference type="ARBA" id="ARBA00022475"/>
    </source>
</evidence>
<dbReference type="GO" id="GO:0032259">
    <property type="term" value="P:methylation"/>
    <property type="evidence" value="ECO:0007669"/>
    <property type="project" value="UniProtKB-KW"/>
</dbReference>
<evidence type="ECO:0000256" key="5">
    <source>
        <dbReference type="ARBA" id="ARBA00022692"/>
    </source>
</evidence>
<keyword evidence="9" id="KW-0378">Hydrolase</keyword>
<feature type="transmembrane region" description="Helical" evidence="10">
    <location>
        <begin position="127"/>
        <end position="145"/>
    </location>
</feature>
<feature type="transmembrane region" description="Helical" evidence="10">
    <location>
        <begin position="179"/>
        <end position="197"/>
    </location>
</feature>
<keyword evidence="14" id="KW-1185">Reference proteome</keyword>
<dbReference type="Pfam" id="PF01478">
    <property type="entry name" value="Peptidase_A24"/>
    <property type="match status" value="1"/>
</dbReference>
<keyword evidence="6 10" id="KW-1133">Transmembrane helix</keyword>
<evidence type="ECO:0000256" key="4">
    <source>
        <dbReference type="ARBA" id="ARBA00022519"/>
    </source>
</evidence>
<dbReference type="GO" id="GO:0006465">
    <property type="term" value="P:signal peptide processing"/>
    <property type="evidence" value="ECO:0007669"/>
    <property type="project" value="TreeGrafter"/>
</dbReference>
<evidence type="ECO:0000256" key="6">
    <source>
        <dbReference type="ARBA" id="ARBA00022989"/>
    </source>
</evidence>
<evidence type="ECO:0000256" key="2">
    <source>
        <dbReference type="ARBA" id="ARBA00005801"/>
    </source>
</evidence>
<dbReference type="EC" id="3.4.23.43" evidence="9"/>
<feature type="transmembrane region" description="Helical" evidence="10">
    <location>
        <begin position="151"/>
        <end position="172"/>
    </location>
</feature>
<dbReference type="EMBL" id="SGXD01000002">
    <property type="protein sequence ID" value="RZS89416.1"/>
    <property type="molecule type" value="Genomic_DNA"/>
</dbReference>
<evidence type="ECO:0000256" key="7">
    <source>
        <dbReference type="ARBA" id="ARBA00023136"/>
    </source>
</evidence>
<keyword evidence="9 13" id="KW-0489">Methyltransferase</keyword>
<feature type="transmembrane region" description="Helical" evidence="10">
    <location>
        <begin position="102"/>
        <end position="120"/>
    </location>
</feature>
<keyword evidence="9" id="KW-0511">Multifunctional enzyme</keyword>
<comment type="function">
    <text evidence="9">Plays an essential role in type IV pili and type II pseudopili formation by proteolytically removing the leader sequence from substrate proteins and subsequently monomethylating the alpha-amino group of the newly exposed N-terminal phenylalanine.</text>
</comment>
<evidence type="ECO:0000259" key="11">
    <source>
        <dbReference type="Pfam" id="PF01478"/>
    </source>
</evidence>
<sequence>MTGILVTFAAILGLAVGSFLNVVVHRVPLGESVVSPPSRCPGCETRIRPLDNVPVLSWLLLRGKCRTCRCRISPRYPLVEVGTGALFAGLAAHFGAAPELPAFLYLAAVGLALALIDLDCKRLPNALVLPSYPVAIVLLALAVAGPAPLSALLRALVCGVALFLVFLGIALVKPGGMGFGDVKLAGLLGCYLGWVGWDSTVVGGFLPFLLGGAVGLVLMALRRAGRRSAIPFGPFMVAGAMIAVVAGQPVGHAYASFVLG</sequence>
<evidence type="ECO:0000256" key="10">
    <source>
        <dbReference type="SAM" id="Phobius"/>
    </source>
</evidence>
<reference evidence="13 14" key="1">
    <citation type="submission" date="2019-02" db="EMBL/GenBank/DDBJ databases">
        <title>Genomic Encyclopedia of Type Strains, Phase IV (KMG-IV): sequencing the most valuable type-strain genomes for metagenomic binning, comparative biology and taxonomic classification.</title>
        <authorList>
            <person name="Goeker M."/>
        </authorList>
    </citation>
    <scope>NUCLEOTIDE SEQUENCE [LARGE SCALE GENOMIC DNA]</scope>
    <source>
        <strain evidence="13 14">DSM 45622</strain>
    </source>
</reference>
<dbReference type="OrthoDB" id="2087435at2"/>
<keyword evidence="7 10" id="KW-0472">Membrane</keyword>
<name>A0A4Q7NQT7_9ACTN</name>
<dbReference type="PRINTS" id="PR00864">
    <property type="entry name" value="PREPILNPTASE"/>
</dbReference>
<dbReference type="InterPro" id="IPR000045">
    <property type="entry name" value="Prepilin_IV_endopep_pep"/>
</dbReference>
<keyword evidence="5 9" id="KW-0812">Transmembrane</keyword>
<keyword evidence="9 13" id="KW-0808">Transferase</keyword>
<dbReference type="Gene3D" id="1.20.120.1220">
    <property type="match status" value="1"/>
</dbReference>
<feature type="transmembrane region" description="Helical" evidence="10">
    <location>
        <begin position="233"/>
        <end position="255"/>
    </location>
</feature>
<gene>
    <name evidence="13" type="ORF">EV189_1179</name>
</gene>
<evidence type="ECO:0000256" key="1">
    <source>
        <dbReference type="ARBA" id="ARBA00004429"/>
    </source>
</evidence>
<keyword evidence="4" id="KW-0997">Cell inner membrane</keyword>
<dbReference type="AlphaFoldDB" id="A0A4Q7NQT7"/>
<dbReference type="GO" id="GO:0005886">
    <property type="term" value="C:plasma membrane"/>
    <property type="evidence" value="ECO:0007669"/>
    <property type="project" value="UniProtKB-SubCell"/>
</dbReference>
<dbReference type="Proteomes" id="UP000293638">
    <property type="component" value="Unassembled WGS sequence"/>
</dbReference>
<comment type="subcellular location">
    <subcellularLocation>
        <location evidence="1">Cell inner membrane</location>
        <topology evidence="1">Multi-pass membrane protein</topology>
    </subcellularLocation>
    <subcellularLocation>
        <location evidence="9">Cell membrane</location>
        <topology evidence="9">Multi-pass membrane protein</topology>
    </subcellularLocation>
</comment>
<organism evidence="13 14">
    <name type="scientific">Motilibacter rhizosphaerae</name>
    <dbReference type="NCBI Taxonomy" id="598652"/>
    <lineage>
        <taxon>Bacteria</taxon>
        <taxon>Bacillati</taxon>
        <taxon>Actinomycetota</taxon>
        <taxon>Actinomycetes</taxon>
        <taxon>Motilibacterales</taxon>
        <taxon>Motilibacteraceae</taxon>
        <taxon>Motilibacter</taxon>
    </lineage>
</organism>
<dbReference type="PANTHER" id="PTHR30487">
    <property type="entry name" value="TYPE 4 PREPILIN-LIKE PROTEINS LEADER PEPTIDE-PROCESSING ENZYME"/>
    <property type="match status" value="1"/>
</dbReference>
<evidence type="ECO:0000259" key="12">
    <source>
        <dbReference type="Pfam" id="PF06750"/>
    </source>
</evidence>
<keyword evidence="3" id="KW-1003">Cell membrane</keyword>
<feature type="transmembrane region" description="Helical" evidence="10">
    <location>
        <begin position="203"/>
        <end position="221"/>
    </location>
</feature>
<dbReference type="InterPro" id="IPR010627">
    <property type="entry name" value="Prepilin_pept_A24_N"/>
</dbReference>
<dbReference type="EC" id="2.1.1.-" evidence="9"/>
<dbReference type="RefSeq" id="WP_130492032.1">
    <property type="nucleotide sequence ID" value="NZ_SGXD01000002.1"/>
</dbReference>
<protein>
    <recommendedName>
        <fullName evidence="9">Prepilin leader peptidase/N-methyltransferase</fullName>
        <ecNumber evidence="9">2.1.1.-</ecNumber>
        <ecNumber evidence="9">3.4.23.43</ecNumber>
    </recommendedName>
</protein>
<dbReference type="GO" id="GO:0008168">
    <property type="term" value="F:methyltransferase activity"/>
    <property type="evidence" value="ECO:0007669"/>
    <property type="project" value="UniProtKB-KW"/>
</dbReference>
<dbReference type="GO" id="GO:0004190">
    <property type="term" value="F:aspartic-type endopeptidase activity"/>
    <property type="evidence" value="ECO:0007669"/>
    <property type="project" value="UniProtKB-EC"/>
</dbReference>
<feature type="domain" description="Prepilin peptidase A24 N-terminal" evidence="12">
    <location>
        <begin position="11"/>
        <end position="94"/>
    </location>
</feature>
<comment type="catalytic activity">
    <reaction evidence="9">
        <text>Typically cleaves a -Gly-|-Phe- bond to release an N-terminal, basic peptide of 5-8 residues from type IV prepilin, and then N-methylates the new N-terminal amino group, the methyl donor being S-adenosyl-L-methionine.</text>
        <dbReference type="EC" id="3.4.23.43"/>
    </reaction>
</comment>
<accession>A0A4Q7NQT7</accession>
<comment type="similarity">
    <text evidence="2 8">Belongs to the peptidase A24 family.</text>
</comment>
<feature type="domain" description="Prepilin type IV endopeptidase peptidase" evidence="11">
    <location>
        <begin position="105"/>
        <end position="215"/>
    </location>
</feature>
<evidence type="ECO:0000313" key="14">
    <source>
        <dbReference type="Proteomes" id="UP000293638"/>
    </source>
</evidence>
<evidence type="ECO:0000256" key="8">
    <source>
        <dbReference type="RuleBase" id="RU003793"/>
    </source>
</evidence>
<proteinExistence type="inferred from homology"/>
<dbReference type="InterPro" id="IPR014032">
    <property type="entry name" value="Peptidase_A24A_bac"/>
</dbReference>
<evidence type="ECO:0000256" key="9">
    <source>
        <dbReference type="RuleBase" id="RU003794"/>
    </source>
</evidence>